<organism evidence="1">
    <name type="scientific">Octopus bimaculoides</name>
    <name type="common">California two-spotted octopus</name>
    <dbReference type="NCBI Taxonomy" id="37653"/>
    <lineage>
        <taxon>Eukaryota</taxon>
        <taxon>Metazoa</taxon>
        <taxon>Spiralia</taxon>
        <taxon>Lophotrochozoa</taxon>
        <taxon>Mollusca</taxon>
        <taxon>Cephalopoda</taxon>
        <taxon>Coleoidea</taxon>
        <taxon>Octopodiformes</taxon>
        <taxon>Octopoda</taxon>
        <taxon>Incirrata</taxon>
        <taxon>Octopodidae</taxon>
        <taxon>Octopus</taxon>
    </lineage>
</organism>
<evidence type="ECO:0000313" key="1">
    <source>
        <dbReference type="EMBL" id="KOF71519.1"/>
    </source>
</evidence>
<dbReference type="EMBL" id="KQ424142">
    <property type="protein sequence ID" value="KOF71519.1"/>
    <property type="molecule type" value="Genomic_DNA"/>
</dbReference>
<proteinExistence type="predicted"/>
<protein>
    <submittedName>
        <fullName evidence="1">Uncharacterized protein</fullName>
    </submittedName>
</protein>
<dbReference type="AlphaFoldDB" id="A0A0L8G3T0"/>
<accession>A0A0L8G3T0</accession>
<gene>
    <name evidence="1" type="ORF">OCBIM_22000980mg</name>
</gene>
<reference evidence="1" key="1">
    <citation type="submission" date="2015-07" db="EMBL/GenBank/DDBJ databases">
        <title>MeaNS - Measles Nucleotide Surveillance Program.</title>
        <authorList>
            <person name="Tran T."/>
            <person name="Druce J."/>
        </authorList>
    </citation>
    <scope>NUCLEOTIDE SEQUENCE</scope>
    <source>
        <strain evidence="1">UCB-OBI-ISO-001</strain>
        <tissue evidence="1">Gonad</tissue>
    </source>
</reference>
<sequence length="49" mass="6037">MTIKTRMLINILRTTYKNTENNKKKNFNNYNITKITIIIRARTKCFFFY</sequence>
<name>A0A0L8G3T0_OCTBM</name>